<evidence type="ECO:0000313" key="1">
    <source>
        <dbReference type="EMBL" id="MFC6959500.1"/>
    </source>
</evidence>
<dbReference type="Proteomes" id="UP001596470">
    <property type="component" value="Unassembled WGS sequence"/>
</dbReference>
<gene>
    <name evidence="1" type="ORF">ACFQS3_20095</name>
</gene>
<evidence type="ECO:0008006" key="3">
    <source>
        <dbReference type="Google" id="ProtNLM"/>
    </source>
</evidence>
<name>A0ABW2DAU8_9ACTN</name>
<comment type="caution">
    <text evidence="1">The sequence shown here is derived from an EMBL/GenBank/DDBJ whole genome shotgun (WGS) entry which is preliminary data.</text>
</comment>
<dbReference type="EMBL" id="JBHSYS010000004">
    <property type="protein sequence ID" value="MFC6959500.1"/>
    <property type="molecule type" value="Genomic_DNA"/>
</dbReference>
<proteinExistence type="predicted"/>
<evidence type="ECO:0000313" key="2">
    <source>
        <dbReference type="Proteomes" id="UP001596470"/>
    </source>
</evidence>
<protein>
    <recommendedName>
        <fullName evidence="3">YbaB/EbfC DNA-binding family protein</fullName>
    </recommendedName>
</protein>
<dbReference type="RefSeq" id="WP_382345464.1">
    <property type="nucleotide sequence ID" value="NZ_JBHMBP010000001.1"/>
</dbReference>
<reference evidence="2" key="1">
    <citation type="journal article" date="2019" name="Int. J. Syst. Evol. Microbiol.">
        <title>The Global Catalogue of Microorganisms (GCM) 10K type strain sequencing project: providing services to taxonomists for standard genome sequencing and annotation.</title>
        <authorList>
            <consortium name="The Broad Institute Genomics Platform"/>
            <consortium name="The Broad Institute Genome Sequencing Center for Infectious Disease"/>
            <person name="Wu L."/>
            <person name="Ma J."/>
        </authorList>
    </citation>
    <scope>NUCLEOTIDE SEQUENCE [LARGE SCALE GENOMIC DNA]</scope>
    <source>
        <strain evidence="2">KACC 12634</strain>
    </source>
</reference>
<organism evidence="1 2">
    <name type="scientific">Glycomyces mayteni</name>
    <dbReference type="NCBI Taxonomy" id="543887"/>
    <lineage>
        <taxon>Bacteria</taxon>
        <taxon>Bacillati</taxon>
        <taxon>Actinomycetota</taxon>
        <taxon>Actinomycetes</taxon>
        <taxon>Glycomycetales</taxon>
        <taxon>Glycomycetaceae</taxon>
        <taxon>Glycomyces</taxon>
    </lineage>
</organism>
<accession>A0ABW2DAU8</accession>
<keyword evidence="2" id="KW-1185">Reference proteome</keyword>
<sequence length="251" mass="26042">MKRAATVTDADRVLTDLDEHVTLRVSDGRITVQITAAGFGQPPAALAKLVVELAGTLPRPGAEADGNLAAGIDAVTGLRQAAATGGYEDFAAAVRGRLGIEAPRDTLSRDPEFDRAIANRLDGVLNAMRAAQTARAEPAREVLTAEIFTDEGDCSVTSSSERAVAGVWIGPAARDRGIDGLGEALTGLIARARDEVRRLAEDRARAGLPDQVAATIDNAGEDAARAGEATGRILDGISKANEALQRKAGRA</sequence>